<organism evidence="7 8">
    <name type="scientific">Pichia californica</name>
    <dbReference type="NCBI Taxonomy" id="460514"/>
    <lineage>
        <taxon>Eukaryota</taxon>
        <taxon>Fungi</taxon>
        <taxon>Dikarya</taxon>
        <taxon>Ascomycota</taxon>
        <taxon>Saccharomycotina</taxon>
        <taxon>Pichiomycetes</taxon>
        <taxon>Pichiales</taxon>
        <taxon>Pichiaceae</taxon>
        <taxon>Pichia</taxon>
    </lineage>
</organism>
<dbReference type="PANTHER" id="PTHR20371">
    <property type="entry name" value="ENOLASE-PHOSPHATASE E1"/>
    <property type="match status" value="1"/>
</dbReference>
<gene>
    <name evidence="6 7" type="primary">UTR4</name>
    <name evidence="7" type="ORF">C6P40_000730</name>
</gene>
<evidence type="ECO:0000256" key="3">
    <source>
        <dbReference type="ARBA" id="ARBA00022801"/>
    </source>
</evidence>
<dbReference type="AlphaFoldDB" id="A0A9P7BF65"/>
<dbReference type="EC" id="3.1.3.77" evidence="6"/>
<comment type="subcellular location">
    <subcellularLocation>
        <location evidence="6">Cytoplasm</location>
    </subcellularLocation>
    <subcellularLocation>
        <location evidence="6">Nucleus</location>
    </subcellularLocation>
</comment>
<feature type="binding site" evidence="6">
    <location>
        <position position="13"/>
    </location>
    <ligand>
        <name>Mg(2+)</name>
        <dbReference type="ChEBI" id="CHEBI:18420"/>
    </ligand>
</feature>
<dbReference type="GO" id="GO:0005737">
    <property type="term" value="C:cytoplasm"/>
    <property type="evidence" value="ECO:0007669"/>
    <property type="project" value="UniProtKB-SubCell"/>
</dbReference>
<dbReference type="SUPFAM" id="SSF56784">
    <property type="entry name" value="HAD-like"/>
    <property type="match status" value="1"/>
</dbReference>
<dbReference type="EMBL" id="PUHW01000136">
    <property type="protein sequence ID" value="KAG0688621.1"/>
    <property type="molecule type" value="Genomic_DNA"/>
</dbReference>
<keyword evidence="6" id="KW-0539">Nucleus</keyword>
<dbReference type="SFLD" id="SFLDS00003">
    <property type="entry name" value="Haloacid_Dehalogenase"/>
    <property type="match status" value="1"/>
</dbReference>
<comment type="caution">
    <text evidence="7">The sequence shown here is derived from an EMBL/GenBank/DDBJ whole genome shotgun (WGS) entry which is preliminary data.</text>
</comment>
<evidence type="ECO:0000256" key="4">
    <source>
        <dbReference type="ARBA" id="ARBA00022842"/>
    </source>
</evidence>
<name>A0A9P7BF65_9ASCO</name>
<dbReference type="InterPro" id="IPR036412">
    <property type="entry name" value="HAD-like_sf"/>
</dbReference>
<keyword evidence="8" id="KW-1185">Reference proteome</keyword>
<feature type="binding site" evidence="6">
    <location>
        <position position="208"/>
    </location>
    <ligand>
        <name>Mg(2+)</name>
        <dbReference type="ChEBI" id="CHEBI:18420"/>
    </ligand>
</feature>
<keyword evidence="3 6" id="KW-0378">Hydrolase</keyword>
<proteinExistence type="inferred from homology"/>
<evidence type="ECO:0000256" key="1">
    <source>
        <dbReference type="ARBA" id="ARBA00022605"/>
    </source>
</evidence>
<comment type="catalytic activity">
    <reaction evidence="6">
        <text>5-methylsulfanyl-2,3-dioxopentyl phosphate + H2O = 1,2-dihydroxy-5-(methylsulfanyl)pent-1-en-3-one + phosphate</text>
        <dbReference type="Rhea" id="RHEA:21700"/>
        <dbReference type="ChEBI" id="CHEBI:15377"/>
        <dbReference type="ChEBI" id="CHEBI:43474"/>
        <dbReference type="ChEBI" id="CHEBI:49252"/>
        <dbReference type="ChEBI" id="CHEBI:58828"/>
        <dbReference type="EC" id="3.1.3.77"/>
    </reaction>
</comment>
<comment type="cofactor">
    <cofactor evidence="6">
        <name>Mg(2+)</name>
        <dbReference type="ChEBI" id="CHEBI:18420"/>
    </cofactor>
    <text evidence="6">Binds 1 Mg(2+) ion per subunit.</text>
</comment>
<comment type="pathway">
    <text evidence="6">Amino-acid biosynthesis; L-methionine biosynthesis via salvage pathway; L-methionine from S-methyl-5-thio-alpha-D-ribose 1-phosphate: step 4/6.</text>
</comment>
<sequence>MDQSTLYKNVILDIEGTVCPISFVKDQLFPYFLQQLPSYLDKYEFPLNPNKESNDKIETILTQFDSSIYSNKKSLLSYIEKLVRDDIKDPILKQLQGFIWEQGYTTGTIMAPLFEDAIEAMKLWSILCDGLYIYSSGSVKAQKLLFGNVKVSTVSNKFECANMNNLITDYFDTVNIGKKTDVESYEKILDAIGVKEEEDKKKCLFLSDNPLEVSAAISSGMTSFIVEKPGNYPLSDNDRKTCKIITDFKTLFGSN</sequence>
<dbReference type="OrthoDB" id="272500at2759"/>
<keyword evidence="5 6" id="KW-0486">Methionine biosynthesis</keyword>
<dbReference type="GO" id="GO:0019509">
    <property type="term" value="P:L-methionine salvage from methylthioadenosine"/>
    <property type="evidence" value="ECO:0007669"/>
    <property type="project" value="UniProtKB-UniRule"/>
</dbReference>
<dbReference type="InterPro" id="IPR023214">
    <property type="entry name" value="HAD_sf"/>
</dbReference>
<dbReference type="SFLD" id="SFLDG01129">
    <property type="entry name" value="C1.5:_HAD__Beta-PGM__Phosphata"/>
    <property type="match status" value="1"/>
</dbReference>
<comment type="pathway">
    <text evidence="6">Amino-acid biosynthesis; L-methionine biosynthesis via salvage pathway; L-methionine from S-methyl-5-thio-alpha-D-ribose 1-phosphate: step 3/6.</text>
</comment>
<evidence type="ECO:0000256" key="2">
    <source>
        <dbReference type="ARBA" id="ARBA00022723"/>
    </source>
</evidence>
<feature type="binding site" evidence="6">
    <location>
        <position position="15"/>
    </location>
    <ligand>
        <name>Mg(2+)</name>
        <dbReference type="ChEBI" id="CHEBI:18420"/>
    </ligand>
</feature>
<protein>
    <recommendedName>
        <fullName evidence="6">Enolase-phosphatase E1</fullName>
        <ecNumber evidence="6">3.1.3.77</ecNumber>
    </recommendedName>
    <alternativeName>
        <fullName evidence="6">2,3-diketo-5-methylthio-1-phosphopentane phosphatase</fullName>
    </alternativeName>
</protein>
<evidence type="ECO:0000313" key="8">
    <source>
        <dbReference type="Proteomes" id="UP000697127"/>
    </source>
</evidence>
<feature type="binding site" evidence="6">
    <location>
        <position position="179"/>
    </location>
    <ligand>
        <name>substrate</name>
    </ligand>
</feature>
<dbReference type="Gene3D" id="3.40.50.1000">
    <property type="entry name" value="HAD superfamily/HAD-like"/>
    <property type="match status" value="1"/>
</dbReference>
<dbReference type="PANTHER" id="PTHR20371:SF1">
    <property type="entry name" value="ENOLASE-PHOSPHATASE E1"/>
    <property type="match status" value="1"/>
</dbReference>
<dbReference type="InterPro" id="IPR027511">
    <property type="entry name" value="ENOPH1_eukaryotes"/>
</dbReference>
<evidence type="ECO:0000313" key="7">
    <source>
        <dbReference type="EMBL" id="KAG0688621.1"/>
    </source>
</evidence>
<dbReference type="Gene3D" id="1.10.720.60">
    <property type="match status" value="1"/>
</dbReference>
<accession>A0A9P7BF65</accession>
<evidence type="ECO:0000256" key="5">
    <source>
        <dbReference type="ARBA" id="ARBA00023167"/>
    </source>
</evidence>
<dbReference type="GO" id="GO:0043874">
    <property type="term" value="F:acireductone synthase activity"/>
    <property type="evidence" value="ECO:0007669"/>
    <property type="project" value="UniProtKB-EC"/>
</dbReference>
<reference evidence="7" key="1">
    <citation type="submission" date="2020-11" db="EMBL/GenBank/DDBJ databases">
        <title>Kefir isolates.</title>
        <authorList>
            <person name="Marcisauskas S."/>
            <person name="Kim Y."/>
            <person name="Blasche S."/>
        </authorList>
    </citation>
    <scope>NUCLEOTIDE SEQUENCE</scope>
    <source>
        <strain evidence="7">Olga-1</strain>
    </source>
</reference>
<comment type="similarity">
    <text evidence="6">Belongs to the HAD-like hydrolase superfamily. MasA/MtnC family.</text>
</comment>
<evidence type="ECO:0000256" key="6">
    <source>
        <dbReference type="HAMAP-Rule" id="MF_03117"/>
    </source>
</evidence>
<keyword evidence="4 6" id="KW-0460">Magnesium</keyword>
<dbReference type="InterPro" id="IPR023943">
    <property type="entry name" value="Enolase-ppase_E1"/>
</dbReference>
<dbReference type="Proteomes" id="UP000697127">
    <property type="component" value="Unassembled WGS sequence"/>
</dbReference>
<keyword evidence="6" id="KW-0963">Cytoplasm</keyword>
<dbReference type="SFLD" id="SFLDG01133">
    <property type="entry name" value="C1.5.4:_Enolase-phosphatase_Li"/>
    <property type="match status" value="1"/>
</dbReference>
<dbReference type="GO" id="GO:0005634">
    <property type="term" value="C:nucleus"/>
    <property type="evidence" value="ECO:0007669"/>
    <property type="project" value="UniProtKB-SubCell"/>
</dbReference>
<keyword evidence="1 6" id="KW-0028">Amino-acid biosynthesis</keyword>
<comment type="function">
    <text evidence="6">Bifunctional enzyme that catalyzes the enolization of 2,3-diketo-5-methylthiopentyl-1-phosphate (DK-MTP-1-P) into the intermediate 2-hydroxy-3-keto-5-methylthiopentenyl-1-phosphate (HK-MTPenyl-1-P), which is then dephosphorylated to form the acireductone 1,2-dihydroxy-3-keto-5-methylthiopentene (DHK-MTPene).</text>
</comment>
<dbReference type="HAMAP" id="MF_03117">
    <property type="entry name" value="Salvage_MtnC_euk"/>
    <property type="match status" value="1"/>
</dbReference>
<comment type="subunit">
    <text evidence="6">Monomer.</text>
</comment>
<dbReference type="NCBIfam" id="TIGR01691">
    <property type="entry name" value="enolase-ppase"/>
    <property type="match status" value="1"/>
</dbReference>
<keyword evidence="2 6" id="KW-0479">Metal-binding</keyword>
<dbReference type="GO" id="GO:0000287">
    <property type="term" value="F:magnesium ion binding"/>
    <property type="evidence" value="ECO:0007669"/>
    <property type="project" value="UniProtKB-UniRule"/>
</dbReference>
<feature type="binding site" evidence="6">
    <location>
        <begin position="135"/>
        <end position="136"/>
    </location>
    <ligand>
        <name>substrate</name>
    </ligand>
</feature>